<dbReference type="Gene3D" id="3.40.50.720">
    <property type="entry name" value="NAD(P)-binding Rossmann-like Domain"/>
    <property type="match status" value="1"/>
</dbReference>
<dbReference type="PANTHER" id="PTHR43976:SF16">
    <property type="entry name" value="SHORT-CHAIN DEHYDROGENASE_REDUCTASE FAMILY PROTEIN"/>
    <property type="match status" value="1"/>
</dbReference>
<evidence type="ECO:0000256" key="1">
    <source>
        <dbReference type="ARBA" id="ARBA00006484"/>
    </source>
</evidence>
<sequence length="282" mass="31494">MNSQTVLITGASSGFGLLTAIELAKKGFFVIATMRNMEKSAYIKQLSKESHVEGRLEYLQLDVASTKSVENFSYQLRDLPPIDILINNAGFALGGFCEDVSLIEYKEQFETNFFGVISVTQVVLPYMRQRKKGKIINVSSISGRVGFPGLSPYAASKNALEGWSECLRLEVKPFGIDVALIEPGSFKTSIWSTGKKIAEKSKADDSPYGQYMNAIESELEQGQNKLGDPEEVVQLVVKLCKKKDIRKLRYPIGSGVKTALFLKNILPWTVWEKVFFKKLKIK</sequence>
<dbReference type="PANTHER" id="PTHR43976">
    <property type="entry name" value="SHORT CHAIN DEHYDROGENASE"/>
    <property type="match status" value="1"/>
</dbReference>
<accession>A0A429XB60</accession>
<protein>
    <submittedName>
        <fullName evidence="4">SDR family oxidoreductase</fullName>
    </submittedName>
</protein>
<evidence type="ECO:0000256" key="3">
    <source>
        <dbReference type="RuleBase" id="RU000363"/>
    </source>
</evidence>
<dbReference type="InterPro" id="IPR002347">
    <property type="entry name" value="SDR_fam"/>
</dbReference>
<dbReference type="PRINTS" id="PR00080">
    <property type="entry name" value="SDRFAMILY"/>
</dbReference>
<dbReference type="OrthoDB" id="9775296at2"/>
<keyword evidence="2" id="KW-0560">Oxidoreductase</keyword>
<dbReference type="Proteomes" id="UP000287296">
    <property type="component" value="Unassembled WGS sequence"/>
</dbReference>
<dbReference type="AlphaFoldDB" id="A0A429XB60"/>
<evidence type="ECO:0000256" key="2">
    <source>
        <dbReference type="ARBA" id="ARBA00023002"/>
    </source>
</evidence>
<dbReference type="PROSITE" id="PS00061">
    <property type="entry name" value="ADH_SHORT"/>
    <property type="match status" value="1"/>
</dbReference>
<dbReference type="PRINTS" id="PR00081">
    <property type="entry name" value="GDHRDH"/>
</dbReference>
<dbReference type="GO" id="GO:0016491">
    <property type="term" value="F:oxidoreductase activity"/>
    <property type="evidence" value="ECO:0007669"/>
    <property type="project" value="UniProtKB-KW"/>
</dbReference>
<dbReference type="InterPro" id="IPR051911">
    <property type="entry name" value="SDR_oxidoreductase"/>
</dbReference>
<evidence type="ECO:0000313" key="4">
    <source>
        <dbReference type="EMBL" id="RST60313.1"/>
    </source>
</evidence>
<dbReference type="NCBIfam" id="NF005372">
    <property type="entry name" value="PRK06914.1"/>
    <property type="match status" value="1"/>
</dbReference>
<dbReference type="CDD" id="cd05374">
    <property type="entry name" value="17beta-HSD-like_SDR_c"/>
    <property type="match status" value="1"/>
</dbReference>
<name>A0A429XB60_SIMTE</name>
<evidence type="ECO:0000313" key="5">
    <source>
        <dbReference type="Proteomes" id="UP000287296"/>
    </source>
</evidence>
<comment type="caution">
    <text evidence="4">The sequence shown here is derived from an EMBL/GenBank/DDBJ whole genome shotgun (WGS) entry which is preliminary data.</text>
</comment>
<proteinExistence type="inferred from homology"/>
<dbReference type="InterPro" id="IPR036291">
    <property type="entry name" value="NAD(P)-bd_dom_sf"/>
</dbReference>
<organism evidence="4 5">
    <name type="scientific">Siminovitchia terrae</name>
    <name type="common">Bacillus terrae</name>
    <dbReference type="NCBI Taxonomy" id="1914933"/>
    <lineage>
        <taxon>Bacteria</taxon>
        <taxon>Bacillati</taxon>
        <taxon>Bacillota</taxon>
        <taxon>Bacilli</taxon>
        <taxon>Bacillales</taxon>
        <taxon>Bacillaceae</taxon>
        <taxon>Siminovitchia</taxon>
    </lineage>
</organism>
<dbReference type="InterPro" id="IPR020904">
    <property type="entry name" value="Sc_DH/Rdtase_CS"/>
</dbReference>
<gene>
    <name evidence="4" type="ORF">D5F11_007660</name>
</gene>
<dbReference type="Pfam" id="PF00106">
    <property type="entry name" value="adh_short"/>
    <property type="match status" value="1"/>
</dbReference>
<reference evidence="4 5" key="1">
    <citation type="submission" date="2018-12" db="EMBL/GenBank/DDBJ databases">
        <authorList>
            <person name="Sun L."/>
            <person name="Chen Z."/>
        </authorList>
    </citation>
    <scope>NUCLEOTIDE SEQUENCE [LARGE SCALE GENOMIC DNA]</scope>
    <source>
        <strain evidence="4 5">LMG 29736</strain>
    </source>
</reference>
<dbReference type="EMBL" id="QYTW02000005">
    <property type="protein sequence ID" value="RST60313.1"/>
    <property type="molecule type" value="Genomic_DNA"/>
</dbReference>
<dbReference type="SUPFAM" id="SSF51735">
    <property type="entry name" value="NAD(P)-binding Rossmann-fold domains"/>
    <property type="match status" value="1"/>
</dbReference>
<dbReference type="RefSeq" id="WP_120119308.1">
    <property type="nucleotide sequence ID" value="NZ_BORI01000002.1"/>
</dbReference>
<comment type="similarity">
    <text evidence="1 3">Belongs to the short-chain dehydrogenases/reductases (SDR) family.</text>
</comment>